<evidence type="ECO:0000313" key="1">
    <source>
        <dbReference type="EMBL" id="OUC44694.1"/>
    </source>
</evidence>
<comment type="caution">
    <text evidence="1">The sequence shown here is derived from an EMBL/GenBank/DDBJ whole genome shotgun (WGS) entry which is preliminary data.</text>
</comment>
<dbReference type="AlphaFoldDB" id="A0A1Y3EHS9"/>
<evidence type="ECO:0000313" key="2">
    <source>
        <dbReference type="Proteomes" id="UP000243006"/>
    </source>
</evidence>
<name>A0A1Y3EHS9_9BILA</name>
<proteinExistence type="predicted"/>
<protein>
    <submittedName>
        <fullName evidence="1">Uncharacterized protein</fullName>
    </submittedName>
</protein>
<organism evidence="1 2">
    <name type="scientific">Trichinella nativa</name>
    <dbReference type="NCBI Taxonomy" id="6335"/>
    <lineage>
        <taxon>Eukaryota</taxon>
        <taxon>Metazoa</taxon>
        <taxon>Ecdysozoa</taxon>
        <taxon>Nematoda</taxon>
        <taxon>Enoplea</taxon>
        <taxon>Dorylaimia</taxon>
        <taxon>Trichinellida</taxon>
        <taxon>Trichinellidae</taxon>
        <taxon>Trichinella</taxon>
    </lineage>
</organism>
<dbReference type="EMBL" id="LVZM01012107">
    <property type="protein sequence ID" value="OUC44694.1"/>
    <property type="molecule type" value="Genomic_DNA"/>
</dbReference>
<reference evidence="1 2" key="1">
    <citation type="submission" date="2015-04" db="EMBL/GenBank/DDBJ databases">
        <title>Draft genome of the roundworm Trichinella nativa.</title>
        <authorList>
            <person name="Mitreva M."/>
        </authorList>
    </citation>
    <scope>NUCLEOTIDE SEQUENCE [LARGE SCALE GENOMIC DNA]</scope>
    <source>
        <strain evidence="1 2">ISS45</strain>
    </source>
</reference>
<accession>A0A1Y3EHS9</accession>
<gene>
    <name evidence="1" type="ORF">D917_08881</name>
</gene>
<sequence>MLDVAEAAVRWRKKIQREHRYAFDGWIAFIVADSAKQKSIERLICFGGLKMLPKVVSLSWMSTV</sequence>
<dbReference type="Proteomes" id="UP000243006">
    <property type="component" value="Unassembled WGS sequence"/>
</dbReference>